<evidence type="ECO:0000256" key="7">
    <source>
        <dbReference type="ARBA" id="ARBA00023326"/>
    </source>
</evidence>
<dbReference type="EMBL" id="VJOM01000051">
    <property type="protein sequence ID" value="TSE28628.1"/>
    <property type="molecule type" value="Genomic_DNA"/>
</dbReference>
<keyword evidence="11" id="KW-1185">Reference proteome</keyword>
<dbReference type="Proteomes" id="UP000317763">
    <property type="component" value="Unassembled WGS sequence"/>
</dbReference>
<evidence type="ECO:0000256" key="6">
    <source>
        <dbReference type="ARBA" id="ARBA00023295"/>
    </source>
</evidence>
<evidence type="ECO:0000256" key="5">
    <source>
        <dbReference type="ARBA" id="ARBA00023001"/>
    </source>
</evidence>
<organism evidence="10 11">
    <name type="scientific">Tepidimonas taiwanensis</name>
    <dbReference type="NCBI Taxonomy" id="307486"/>
    <lineage>
        <taxon>Bacteria</taxon>
        <taxon>Pseudomonadati</taxon>
        <taxon>Pseudomonadota</taxon>
        <taxon>Betaproteobacteria</taxon>
        <taxon>Burkholderiales</taxon>
        <taxon>Tepidimonas</taxon>
    </lineage>
</organism>
<dbReference type="EC" id="3.2.1.-" evidence="9"/>
<reference evidence="10 11" key="1">
    <citation type="submission" date="2019-07" db="EMBL/GenBank/DDBJ databases">
        <title>Tepidimonas taiwanensis I1-1 draft genome.</title>
        <authorList>
            <person name="Da Costa M.S."/>
            <person name="Froufe H.J.C."/>
            <person name="Egas C."/>
            <person name="Albuquerque L."/>
        </authorList>
    </citation>
    <scope>NUCLEOTIDE SEQUENCE [LARGE SCALE GENOMIC DNA]</scope>
    <source>
        <strain evidence="10 11">I1-1</strain>
    </source>
</reference>
<evidence type="ECO:0000256" key="4">
    <source>
        <dbReference type="ARBA" id="ARBA00022801"/>
    </source>
</evidence>
<dbReference type="RefSeq" id="WP_052231746.1">
    <property type="nucleotide sequence ID" value="NZ_CP083911.1"/>
</dbReference>
<evidence type="ECO:0000256" key="9">
    <source>
        <dbReference type="RuleBase" id="RU361167"/>
    </source>
</evidence>
<evidence type="ECO:0000313" key="10">
    <source>
        <dbReference type="EMBL" id="TSE28628.1"/>
    </source>
</evidence>
<evidence type="ECO:0000256" key="2">
    <source>
        <dbReference type="ARBA" id="ARBA00009209"/>
    </source>
</evidence>
<keyword evidence="3" id="KW-0732">Signal</keyword>
<feature type="active site" description="Nucleophile" evidence="8">
    <location>
        <position position="103"/>
    </location>
</feature>
<dbReference type="Gene3D" id="1.50.10.10">
    <property type="match status" value="1"/>
</dbReference>
<dbReference type="STRING" id="307486.GCA_000807215_01484"/>
<comment type="caution">
    <text evidence="10">The sequence shown here is derived from an EMBL/GenBank/DDBJ whole genome shotgun (WGS) entry which is preliminary data.</text>
</comment>
<sequence>MVLIGLAAASQASGTLPTAAWQAYKRAFVAADGRVIDRGNGDISHSEGQGYGMLLALMADDRTTFESIWEWSQRNLRRDDGLFGWQWHPNKTPRVPDWNNATDGDLLIAWALVRAGQRWKQPQWIDTARTMARRIREASIANTPFGPVILPAQQGFERGGRYTLNPSYWVYPAIDALASVDDAAVWGQVRAAGLRLLALSRFPMVGGVPPDWIVLHPDARLGLPDDPSRRRFGFDALRIPLYLCWSGITDRDLFTAYLTVWSSDEAPAWIDLATGDRAAYPIQRAHRAVRWVAQRCLGQRASAAGTGATPVIDPADYYGSTLMLLATLAHPNARQLP</sequence>
<dbReference type="SMR" id="A0A554WYJ5"/>
<evidence type="ECO:0000256" key="1">
    <source>
        <dbReference type="ARBA" id="ARBA00000966"/>
    </source>
</evidence>
<comment type="catalytic activity">
    <reaction evidence="1">
        <text>Endohydrolysis of (1-&gt;4)-beta-D-glucosidic linkages in cellulose, lichenin and cereal beta-D-glucans.</text>
        <dbReference type="EC" id="3.2.1.4"/>
    </reaction>
</comment>
<dbReference type="GO" id="GO:0030245">
    <property type="term" value="P:cellulose catabolic process"/>
    <property type="evidence" value="ECO:0007669"/>
    <property type="project" value="UniProtKB-KW"/>
</dbReference>
<accession>A0A554WYJ5</accession>
<keyword evidence="7 9" id="KW-0119">Carbohydrate metabolism</keyword>
<gene>
    <name evidence="10" type="primary">celY</name>
    <name evidence="10" type="ORF">Ttaiw_02555</name>
</gene>
<dbReference type="AlphaFoldDB" id="A0A554WYJ5"/>
<dbReference type="InterPro" id="IPR019834">
    <property type="entry name" value="Glyco_hydro_8_CS"/>
</dbReference>
<dbReference type="InterPro" id="IPR012341">
    <property type="entry name" value="6hp_glycosidase-like_sf"/>
</dbReference>
<keyword evidence="6 9" id="KW-0326">Glycosidase</keyword>
<keyword evidence="5" id="KW-0136">Cellulose degradation</keyword>
<evidence type="ECO:0000256" key="8">
    <source>
        <dbReference type="PROSITE-ProRule" id="PRU10058"/>
    </source>
</evidence>
<comment type="similarity">
    <text evidence="2 9">Belongs to the glycosyl hydrolase 8 (cellulase D) family.</text>
</comment>
<evidence type="ECO:0000256" key="3">
    <source>
        <dbReference type="ARBA" id="ARBA00022729"/>
    </source>
</evidence>
<dbReference type="Pfam" id="PF01270">
    <property type="entry name" value="Glyco_hydro_8"/>
    <property type="match status" value="1"/>
</dbReference>
<dbReference type="PROSITE" id="PS00812">
    <property type="entry name" value="GLYCOSYL_HYDROL_F8"/>
    <property type="match status" value="1"/>
</dbReference>
<protein>
    <recommendedName>
        <fullName evidence="9">Glucanase</fullName>
        <ecNumber evidence="9">3.2.1.-</ecNumber>
    </recommendedName>
</protein>
<dbReference type="InterPro" id="IPR008928">
    <property type="entry name" value="6-hairpin_glycosidase_sf"/>
</dbReference>
<dbReference type="PRINTS" id="PR00735">
    <property type="entry name" value="GLHYDRLASE8"/>
</dbReference>
<dbReference type="InterPro" id="IPR002037">
    <property type="entry name" value="Glyco_hydro_8"/>
</dbReference>
<proteinExistence type="inferred from homology"/>
<name>A0A554WYJ5_9BURK</name>
<dbReference type="GO" id="GO:0008810">
    <property type="term" value="F:cellulase activity"/>
    <property type="evidence" value="ECO:0007669"/>
    <property type="project" value="UniProtKB-EC"/>
</dbReference>
<keyword evidence="4 9" id="KW-0378">Hydrolase</keyword>
<dbReference type="SUPFAM" id="SSF48208">
    <property type="entry name" value="Six-hairpin glycosidases"/>
    <property type="match status" value="1"/>
</dbReference>
<evidence type="ECO:0000313" key="11">
    <source>
        <dbReference type="Proteomes" id="UP000317763"/>
    </source>
</evidence>
<keyword evidence="7 9" id="KW-0624">Polysaccharide degradation</keyword>